<dbReference type="AlphaFoldDB" id="A0A1C3V0T5"/>
<accession>A0A1C3V0T5</accession>
<dbReference type="InterPro" id="IPR009014">
    <property type="entry name" value="Transketo_C/PFOR_II"/>
</dbReference>
<dbReference type="RefSeq" id="WP_092573565.1">
    <property type="nucleotide sequence ID" value="NZ_FMAF01000004.1"/>
</dbReference>
<dbReference type="SUPFAM" id="SSF52922">
    <property type="entry name" value="TK C-terminal domain-like"/>
    <property type="match status" value="1"/>
</dbReference>
<dbReference type="EMBL" id="FMAF01000004">
    <property type="protein sequence ID" value="SCB21406.1"/>
    <property type="molecule type" value="Genomic_DNA"/>
</dbReference>
<proteinExistence type="predicted"/>
<name>A0A1C3V0T5_9HYPH</name>
<dbReference type="OrthoDB" id="8732661at2"/>
<evidence type="ECO:0008006" key="3">
    <source>
        <dbReference type="Google" id="ProtNLM"/>
    </source>
</evidence>
<reference evidence="1 2" key="1">
    <citation type="submission" date="2016-08" db="EMBL/GenBank/DDBJ databases">
        <authorList>
            <person name="Seilhamer J.J."/>
        </authorList>
    </citation>
    <scope>NUCLEOTIDE SEQUENCE [LARGE SCALE GENOMIC DNA]</scope>
    <source>
        <strain evidence="1 2">P1-7</strain>
    </source>
</reference>
<dbReference type="Gene3D" id="3.40.50.920">
    <property type="match status" value="1"/>
</dbReference>
<sequence length="99" mass="10743">MLLCVRDLKDMMAERCIGVDHSDPSLGRALCIPAANVGGGRGDAVAEVIASEGMPAKLTRHGICDEYSLMAPPPHLYAQYEQDAKDIRQRAARHLERAA</sequence>
<dbReference type="Proteomes" id="UP000199205">
    <property type="component" value="Unassembled WGS sequence"/>
</dbReference>
<evidence type="ECO:0000313" key="2">
    <source>
        <dbReference type="Proteomes" id="UP000199205"/>
    </source>
</evidence>
<evidence type="ECO:0000313" key="1">
    <source>
        <dbReference type="EMBL" id="SCB21406.1"/>
    </source>
</evidence>
<organism evidence="1 2">
    <name type="scientific">Rhizobium lusitanum</name>
    <dbReference type="NCBI Taxonomy" id="293958"/>
    <lineage>
        <taxon>Bacteria</taxon>
        <taxon>Pseudomonadati</taxon>
        <taxon>Pseudomonadota</taxon>
        <taxon>Alphaproteobacteria</taxon>
        <taxon>Hyphomicrobiales</taxon>
        <taxon>Rhizobiaceae</taxon>
        <taxon>Rhizobium/Agrobacterium group</taxon>
        <taxon>Rhizobium</taxon>
    </lineage>
</organism>
<protein>
    <recommendedName>
        <fullName evidence="3">Transketolase C-terminal domain-containing protein</fullName>
    </recommendedName>
</protein>
<gene>
    <name evidence="1" type="ORF">GA0061101_10426</name>
</gene>